<evidence type="ECO:0000256" key="1">
    <source>
        <dbReference type="ARBA" id="ARBA00004651"/>
    </source>
</evidence>
<reference evidence="8" key="1">
    <citation type="journal article" date="2015" name="Nature">
        <title>Complex archaea that bridge the gap between prokaryotes and eukaryotes.</title>
        <authorList>
            <person name="Spang A."/>
            <person name="Saw J.H."/>
            <person name="Jorgensen S.L."/>
            <person name="Zaremba-Niedzwiedzka K."/>
            <person name="Martijn J."/>
            <person name="Lind A.E."/>
            <person name="van Eijk R."/>
            <person name="Schleper C."/>
            <person name="Guy L."/>
            <person name="Ettema T.J."/>
        </authorList>
    </citation>
    <scope>NUCLEOTIDE SEQUENCE</scope>
</reference>
<comment type="caution">
    <text evidence="8">The sequence shown here is derived from an EMBL/GenBank/DDBJ whole genome shotgun (WGS) entry which is preliminary data.</text>
</comment>
<accession>A0A0F9HUC4</accession>
<dbReference type="Pfam" id="PF03916">
    <property type="entry name" value="NrfD"/>
    <property type="match status" value="1"/>
</dbReference>
<comment type="similarity">
    <text evidence="2">Belongs to the NrfD family.</text>
</comment>
<dbReference type="InterPro" id="IPR051817">
    <property type="entry name" value="FDH_cytochrome_b556_subunit"/>
</dbReference>
<dbReference type="PANTHER" id="PTHR30074:SF4">
    <property type="entry name" value="NI_FE-HYDROGENASE 2 B-TYPE CYTOCHROME SUBUNIT-RELATED"/>
    <property type="match status" value="1"/>
</dbReference>
<feature type="transmembrane region" description="Helical" evidence="7">
    <location>
        <begin position="50"/>
        <end position="71"/>
    </location>
</feature>
<dbReference type="PANTHER" id="PTHR30074">
    <property type="entry name" value="FORMATE DEHYDROGENASE, NITRATE-INDUCIBLE, CYTOCHROME B556 FDN SUBUNIT"/>
    <property type="match status" value="1"/>
</dbReference>
<feature type="transmembrane region" description="Helical" evidence="7">
    <location>
        <begin position="124"/>
        <end position="142"/>
    </location>
</feature>
<dbReference type="GO" id="GO:0005886">
    <property type="term" value="C:plasma membrane"/>
    <property type="evidence" value="ECO:0007669"/>
    <property type="project" value="UniProtKB-SubCell"/>
</dbReference>
<keyword evidence="4 7" id="KW-0812">Transmembrane</keyword>
<evidence type="ECO:0000313" key="8">
    <source>
        <dbReference type="EMBL" id="KKL85270.1"/>
    </source>
</evidence>
<proteinExistence type="inferred from homology"/>
<comment type="subcellular location">
    <subcellularLocation>
        <location evidence="1">Cell membrane</location>
        <topology evidence="1">Multi-pass membrane protein</topology>
    </subcellularLocation>
</comment>
<feature type="non-terminal residue" evidence="8">
    <location>
        <position position="264"/>
    </location>
</feature>
<organism evidence="8">
    <name type="scientific">marine sediment metagenome</name>
    <dbReference type="NCBI Taxonomy" id="412755"/>
    <lineage>
        <taxon>unclassified sequences</taxon>
        <taxon>metagenomes</taxon>
        <taxon>ecological metagenomes</taxon>
    </lineage>
</organism>
<feature type="transmembrane region" description="Helical" evidence="7">
    <location>
        <begin position="83"/>
        <end position="112"/>
    </location>
</feature>
<dbReference type="AlphaFoldDB" id="A0A0F9HUC4"/>
<keyword evidence="3" id="KW-1003">Cell membrane</keyword>
<gene>
    <name evidence="8" type="ORF">LCGC14_1956390</name>
</gene>
<evidence type="ECO:0000256" key="7">
    <source>
        <dbReference type="SAM" id="Phobius"/>
    </source>
</evidence>
<evidence type="ECO:0000256" key="6">
    <source>
        <dbReference type="ARBA" id="ARBA00023136"/>
    </source>
</evidence>
<sequence length="264" mass="28986">MITSDSNTINGLGNGLGNGSGGGDFRQWFMDKLLIGMTWPEYARSLVTPFNLFAAVILCFAVPVFGARYIYGLSAVTHASNDYPWGILLGWGLFGGVPLSGAGFVVATGYYIFGFKGLKPIVRLAVLSGLLGYGFAASYLMIDLGRPWRIYYPMIMGFGTASLLFLVAWHVTVYLTVQLLEFSTTILEWLRSRRVHRWAMLITVAMTIAGIILSTLHQSSLGGMFLLIPGKLHPLWYSTYLPVFFLSSSIYAAMSLVIFVSTLA</sequence>
<dbReference type="EMBL" id="LAZR01021454">
    <property type="protein sequence ID" value="KKL85270.1"/>
    <property type="molecule type" value="Genomic_DNA"/>
</dbReference>
<protein>
    <recommendedName>
        <fullName evidence="9">Polysulfide reductase NrfD</fullName>
    </recommendedName>
</protein>
<evidence type="ECO:0000256" key="4">
    <source>
        <dbReference type="ARBA" id="ARBA00022692"/>
    </source>
</evidence>
<feature type="transmembrane region" description="Helical" evidence="7">
    <location>
        <begin position="198"/>
        <end position="217"/>
    </location>
</feature>
<dbReference type="InterPro" id="IPR005614">
    <property type="entry name" value="NrfD-like"/>
</dbReference>
<feature type="transmembrane region" description="Helical" evidence="7">
    <location>
        <begin position="237"/>
        <end position="260"/>
    </location>
</feature>
<evidence type="ECO:0000256" key="3">
    <source>
        <dbReference type="ARBA" id="ARBA00022475"/>
    </source>
</evidence>
<keyword evidence="6 7" id="KW-0472">Membrane</keyword>
<keyword evidence="5 7" id="KW-1133">Transmembrane helix</keyword>
<name>A0A0F9HUC4_9ZZZZ</name>
<evidence type="ECO:0000256" key="2">
    <source>
        <dbReference type="ARBA" id="ARBA00008929"/>
    </source>
</evidence>
<evidence type="ECO:0008006" key="9">
    <source>
        <dbReference type="Google" id="ProtNLM"/>
    </source>
</evidence>
<evidence type="ECO:0000256" key="5">
    <source>
        <dbReference type="ARBA" id="ARBA00022989"/>
    </source>
</evidence>
<dbReference type="GO" id="GO:0009061">
    <property type="term" value="P:anaerobic respiration"/>
    <property type="evidence" value="ECO:0007669"/>
    <property type="project" value="TreeGrafter"/>
</dbReference>
<feature type="transmembrane region" description="Helical" evidence="7">
    <location>
        <begin position="154"/>
        <end position="177"/>
    </location>
</feature>